<dbReference type="Pfam" id="PF12937">
    <property type="entry name" value="F-box-like"/>
    <property type="match status" value="1"/>
</dbReference>
<dbReference type="EMBL" id="JBJKTR010000012">
    <property type="protein sequence ID" value="KAL3352681.1"/>
    <property type="molecule type" value="Genomic_DNA"/>
</dbReference>
<dbReference type="InterPro" id="IPR050796">
    <property type="entry name" value="SCF_F-box_component"/>
</dbReference>
<accession>A0ABD2T9B7</accession>
<protein>
    <recommendedName>
        <fullName evidence="1">F-box domain-containing protein</fullName>
    </recommendedName>
</protein>
<keyword evidence="3" id="KW-1185">Reference proteome</keyword>
<sequence length="433" mass="50718">VFFVKHFNFLHFQIPSTYLCLPNFLCFMDRQTKKQKFHYDQTHPIHGFNSLPQEIVLDIASRLPITSLVQFTFSCKSFYNMLHDKDLVNMHKNRVVETDPCIIIHADYPLRNQLYFLEFSNHRDVMRKIRTPFANYVPEFKVVGSCQGLLCICDSLFSDALYVYNPFTRDYKQLPRSIEFEVQKLVFGFGFHPVTKEYKVIKIINYANMYYNEPGSYRRFRVPFFGKSDVQVLSLGTNNRWRSVGEVVYRFDRSSQGILLNGKMHWLTRFGKYNGRRDKLIVSFDLAEDVFGEVPKVDFDVKPRIVQYHLVVLGDCLGVGLTLPHYKGGGFEIWVLREYNVKESWMKEFRIGAYTPNPNCVTQHVKPLVKVLCLLKNGEILLEYKGGNLVSYDPKNCVFRTLRFQGMPNLFQTFVHVGCLNWVDIPPHDLLQN</sequence>
<dbReference type="PROSITE" id="PS50181">
    <property type="entry name" value="FBOX"/>
    <property type="match status" value="1"/>
</dbReference>
<proteinExistence type="predicted"/>
<reference evidence="2 3" key="1">
    <citation type="submission" date="2024-05" db="EMBL/GenBank/DDBJ databases">
        <title>De novo assembly of an allotetraploid wild potato.</title>
        <authorList>
            <person name="Hosaka A.J."/>
        </authorList>
    </citation>
    <scope>NUCLEOTIDE SEQUENCE [LARGE SCALE GENOMIC DNA]</scope>
    <source>
        <tissue evidence="2">Young leaves</tissue>
    </source>
</reference>
<name>A0ABD2T9B7_9SOLN</name>
<dbReference type="NCBIfam" id="TIGR01640">
    <property type="entry name" value="F_box_assoc_1"/>
    <property type="match status" value="1"/>
</dbReference>
<dbReference type="Pfam" id="PF08268">
    <property type="entry name" value="FBA_3"/>
    <property type="match status" value="1"/>
</dbReference>
<dbReference type="InterPro" id="IPR036047">
    <property type="entry name" value="F-box-like_dom_sf"/>
</dbReference>
<dbReference type="PANTHER" id="PTHR31672:SF2">
    <property type="entry name" value="F-BOX DOMAIN-CONTAINING PROTEIN"/>
    <property type="match status" value="1"/>
</dbReference>
<feature type="domain" description="F-box" evidence="1">
    <location>
        <begin position="45"/>
        <end position="95"/>
    </location>
</feature>
<evidence type="ECO:0000313" key="3">
    <source>
        <dbReference type="Proteomes" id="UP001627284"/>
    </source>
</evidence>
<gene>
    <name evidence="2" type="ORF">AABB24_020600</name>
</gene>
<dbReference type="SUPFAM" id="SSF81383">
    <property type="entry name" value="F-box domain"/>
    <property type="match status" value="1"/>
</dbReference>
<comment type="caution">
    <text evidence="2">The sequence shown here is derived from an EMBL/GenBank/DDBJ whole genome shotgun (WGS) entry which is preliminary data.</text>
</comment>
<dbReference type="Proteomes" id="UP001627284">
    <property type="component" value="Unassembled WGS sequence"/>
</dbReference>
<evidence type="ECO:0000259" key="1">
    <source>
        <dbReference type="PROSITE" id="PS50181"/>
    </source>
</evidence>
<dbReference type="PANTHER" id="PTHR31672">
    <property type="entry name" value="BNACNNG10540D PROTEIN"/>
    <property type="match status" value="1"/>
</dbReference>
<feature type="non-terminal residue" evidence="2">
    <location>
        <position position="1"/>
    </location>
</feature>
<dbReference type="InterPro" id="IPR001810">
    <property type="entry name" value="F-box_dom"/>
</dbReference>
<organism evidence="2 3">
    <name type="scientific">Solanum stoloniferum</name>
    <dbReference type="NCBI Taxonomy" id="62892"/>
    <lineage>
        <taxon>Eukaryota</taxon>
        <taxon>Viridiplantae</taxon>
        <taxon>Streptophyta</taxon>
        <taxon>Embryophyta</taxon>
        <taxon>Tracheophyta</taxon>
        <taxon>Spermatophyta</taxon>
        <taxon>Magnoliopsida</taxon>
        <taxon>eudicotyledons</taxon>
        <taxon>Gunneridae</taxon>
        <taxon>Pentapetalae</taxon>
        <taxon>asterids</taxon>
        <taxon>lamiids</taxon>
        <taxon>Solanales</taxon>
        <taxon>Solanaceae</taxon>
        <taxon>Solanoideae</taxon>
        <taxon>Solaneae</taxon>
        <taxon>Solanum</taxon>
    </lineage>
</organism>
<dbReference type="Gene3D" id="1.20.1280.50">
    <property type="match status" value="1"/>
</dbReference>
<dbReference type="InterPro" id="IPR017451">
    <property type="entry name" value="F-box-assoc_interact_dom"/>
</dbReference>
<dbReference type="InterPro" id="IPR013187">
    <property type="entry name" value="F-box-assoc_dom_typ3"/>
</dbReference>
<dbReference type="AlphaFoldDB" id="A0ABD2T9B7"/>
<evidence type="ECO:0000313" key="2">
    <source>
        <dbReference type="EMBL" id="KAL3352681.1"/>
    </source>
</evidence>